<feature type="region of interest" description="Disordered" evidence="1">
    <location>
        <begin position="125"/>
        <end position="170"/>
    </location>
</feature>
<name>A0A8E2AL78_9APHY</name>
<organism evidence="2 3">
    <name type="scientific">Obba rivulosa</name>
    <dbReference type="NCBI Taxonomy" id="1052685"/>
    <lineage>
        <taxon>Eukaryota</taxon>
        <taxon>Fungi</taxon>
        <taxon>Dikarya</taxon>
        <taxon>Basidiomycota</taxon>
        <taxon>Agaricomycotina</taxon>
        <taxon>Agaricomycetes</taxon>
        <taxon>Polyporales</taxon>
        <taxon>Gelatoporiaceae</taxon>
        <taxon>Obba</taxon>
    </lineage>
</organism>
<accession>A0A8E2AL78</accession>
<feature type="region of interest" description="Disordered" evidence="1">
    <location>
        <begin position="1"/>
        <end position="82"/>
    </location>
</feature>
<gene>
    <name evidence="2" type="ORF">OBBRIDRAFT_890334</name>
</gene>
<dbReference type="EMBL" id="KV722517">
    <property type="protein sequence ID" value="OCH86656.1"/>
    <property type="molecule type" value="Genomic_DNA"/>
</dbReference>
<proteinExistence type="predicted"/>
<protein>
    <submittedName>
        <fullName evidence="2">Uncharacterized protein</fullName>
    </submittedName>
</protein>
<dbReference type="OrthoDB" id="2685280at2759"/>
<evidence type="ECO:0000313" key="2">
    <source>
        <dbReference type="EMBL" id="OCH86656.1"/>
    </source>
</evidence>
<dbReference type="AlphaFoldDB" id="A0A8E2AL78"/>
<evidence type="ECO:0000313" key="3">
    <source>
        <dbReference type="Proteomes" id="UP000250043"/>
    </source>
</evidence>
<feature type="compositionally biased region" description="Basic and acidic residues" evidence="1">
    <location>
        <begin position="147"/>
        <end position="169"/>
    </location>
</feature>
<reference evidence="2 3" key="1">
    <citation type="submission" date="2016-07" db="EMBL/GenBank/DDBJ databases">
        <title>Draft genome of the white-rot fungus Obba rivulosa 3A-2.</title>
        <authorList>
            <consortium name="DOE Joint Genome Institute"/>
            <person name="Miettinen O."/>
            <person name="Riley R."/>
            <person name="Acob R."/>
            <person name="Barry K."/>
            <person name="Cullen D."/>
            <person name="De Vries R."/>
            <person name="Hainaut M."/>
            <person name="Hatakka A."/>
            <person name="Henrissat B."/>
            <person name="Hilden K."/>
            <person name="Kuo R."/>
            <person name="Labutti K."/>
            <person name="Lipzen A."/>
            <person name="Makela M.R."/>
            <person name="Sandor L."/>
            <person name="Spatafora J.W."/>
            <person name="Grigoriev I.V."/>
            <person name="Hibbett D.S."/>
        </authorList>
    </citation>
    <scope>NUCLEOTIDE SEQUENCE [LARGE SCALE GENOMIC DNA]</scope>
    <source>
        <strain evidence="2 3">3A-2</strain>
    </source>
</reference>
<sequence>MRAKPSSALSSTRGPLARSPRRSRLILSRANSSAASEAPSAEVEKPPPTIRSSIPRLSSFGDISIPKATTTPRRLGPINGSFKPTLSWLSVDEFSVGGSSFAQRLAQRKQAQEAQQTAKAELEAAQTTAEAKKADQGQFRLSRKSQRTTEKRRADAKPTHSDPGPDKAAETFNNLVTTYSQEHDTVSVAKADRKDARAVVSSRQKRAQAVAVPLPTIELQTNLDALFGTSSTTLAAPQAAQKSFAAKGAALPSSIQRTLERAGGDYSRYSPLSVGTLDPEKITTVQRARLLFGKRRESSLNQRQKALDVVHRLVPAESASQAAASL</sequence>
<dbReference type="Proteomes" id="UP000250043">
    <property type="component" value="Unassembled WGS sequence"/>
</dbReference>
<evidence type="ECO:0000256" key="1">
    <source>
        <dbReference type="SAM" id="MobiDB-lite"/>
    </source>
</evidence>
<feature type="compositionally biased region" description="Low complexity" evidence="1">
    <location>
        <begin position="25"/>
        <end position="41"/>
    </location>
</feature>
<keyword evidence="3" id="KW-1185">Reference proteome</keyword>